<accession>A0AAD7XQH4</accession>
<evidence type="ECO:0000313" key="2">
    <source>
        <dbReference type="EMBL" id="KAJ8613879.1"/>
    </source>
</evidence>
<gene>
    <name evidence="2" type="ORF">CTAYLR_008679</name>
</gene>
<protein>
    <recommendedName>
        <fullName evidence="4">Protein LOW PSII ACCUMULATION 1, chloroplastic</fullName>
    </recommendedName>
</protein>
<keyword evidence="3" id="KW-1185">Reference proteome</keyword>
<evidence type="ECO:0000256" key="1">
    <source>
        <dbReference type="SAM" id="SignalP"/>
    </source>
</evidence>
<evidence type="ECO:0000313" key="3">
    <source>
        <dbReference type="Proteomes" id="UP001230188"/>
    </source>
</evidence>
<name>A0AAD7XQH4_9STRA</name>
<keyword evidence="1" id="KW-0732">Signal</keyword>
<dbReference type="InterPro" id="IPR021883">
    <property type="entry name" value="LPA1-like"/>
</dbReference>
<feature type="signal peptide" evidence="1">
    <location>
        <begin position="1"/>
        <end position="19"/>
    </location>
</feature>
<evidence type="ECO:0008006" key="4">
    <source>
        <dbReference type="Google" id="ProtNLM"/>
    </source>
</evidence>
<dbReference type="PANTHER" id="PTHR35498:SF1">
    <property type="entry name" value="LOW PSII ACCUMULATION-LIKE PROTEIN"/>
    <property type="match status" value="1"/>
</dbReference>
<dbReference type="Pfam" id="PF11998">
    <property type="entry name" value="DUF3493"/>
    <property type="match status" value="1"/>
</dbReference>
<dbReference type="AlphaFoldDB" id="A0AAD7XQH4"/>
<sequence length="302" mass="32691">MFRRHHLLLFVVVVVVVEAFVVPPPSSPLLVRKSLNEDDGTGYTPKQRLREEIDSPFRKIRVTFFGFSTASALVALYFSLLTLGKAAAGWEGPSIDVAASDVAINVAAVSACGFLTYRDVKAGEANLERIAKGGQLASLRVAPADGTPTRALARYRQLKRVVVAAGGVDYVSELARDVLAVASDLRRLNVVLVPVFLDSRNIVDADKTRTIWRDAQGTTSSSSSISDAVVSFPALSAPWAAYLDKEIETAKSQNIDPNAKGLGIYIKKNGRILRRATGQPDWPSFLGTMEVMDGSQFGKPRL</sequence>
<dbReference type="PANTHER" id="PTHR35498">
    <property type="entry name" value="PROTEIN LOW PSII ACCUMULATION 1, CHLOROPLASTIC"/>
    <property type="match status" value="1"/>
</dbReference>
<dbReference type="EMBL" id="JAQMWT010000020">
    <property type="protein sequence ID" value="KAJ8613879.1"/>
    <property type="molecule type" value="Genomic_DNA"/>
</dbReference>
<organism evidence="2 3">
    <name type="scientific">Chrysophaeum taylorii</name>
    <dbReference type="NCBI Taxonomy" id="2483200"/>
    <lineage>
        <taxon>Eukaryota</taxon>
        <taxon>Sar</taxon>
        <taxon>Stramenopiles</taxon>
        <taxon>Ochrophyta</taxon>
        <taxon>Pelagophyceae</taxon>
        <taxon>Pelagomonadales</taxon>
        <taxon>Pelagomonadaceae</taxon>
        <taxon>Chrysophaeum</taxon>
    </lineage>
</organism>
<dbReference type="Proteomes" id="UP001230188">
    <property type="component" value="Unassembled WGS sequence"/>
</dbReference>
<proteinExistence type="predicted"/>
<reference evidence="2" key="1">
    <citation type="submission" date="2023-01" db="EMBL/GenBank/DDBJ databases">
        <title>Metagenome sequencing of chrysophaentin producing Chrysophaeum taylorii.</title>
        <authorList>
            <person name="Davison J."/>
            <person name="Bewley C."/>
        </authorList>
    </citation>
    <scope>NUCLEOTIDE SEQUENCE</scope>
    <source>
        <strain evidence="2">NIES-1699</strain>
    </source>
</reference>
<comment type="caution">
    <text evidence="2">The sequence shown here is derived from an EMBL/GenBank/DDBJ whole genome shotgun (WGS) entry which is preliminary data.</text>
</comment>
<feature type="chain" id="PRO_5042090234" description="Protein LOW PSII ACCUMULATION 1, chloroplastic" evidence="1">
    <location>
        <begin position="20"/>
        <end position="302"/>
    </location>
</feature>